<dbReference type="PROSITE" id="PS51257">
    <property type="entry name" value="PROKAR_LIPOPROTEIN"/>
    <property type="match status" value="1"/>
</dbReference>
<accession>A0A4Q6XR65</accession>
<evidence type="ECO:0000313" key="3">
    <source>
        <dbReference type="Proteomes" id="UP000292855"/>
    </source>
</evidence>
<gene>
    <name evidence="2" type="ORF">EWE74_12595</name>
</gene>
<dbReference type="OrthoDB" id="706888at2"/>
<keyword evidence="1" id="KW-0732">Signal</keyword>
<keyword evidence="3" id="KW-1185">Reference proteome</keyword>
<dbReference type="Proteomes" id="UP000292855">
    <property type="component" value="Unassembled WGS sequence"/>
</dbReference>
<name>A0A4Q6XR65_9SPHI</name>
<sequence>MMKNLLNTIAIALIALFMFTSCDKTDEMPVEQQEREISNAQMQNSKNPYDKEGELHNAFLDYFIAKADGRKEMNREKMLVIYTDFYAAQKMEFGEEQIAGYQQLFDIYAEMNEGERHWSFPPQLCRWFPALCFVLTPSPTFPHLLPVGLLEEGNGATSTERTLKFIDAVKENEANILADKELSEEQRKALLNQHAIARYSSGYWHNVSAIQQGKSGYYEAFQEADAAKICHTCDVVGADAAGAAVGALVGGVGAGPGAGIASGAVLLEKAWNWFWN</sequence>
<protein>
    <submittedName>
        <fullName evidence="2">Uncharacterized protein</fullName>
    </submittedName>
</protein>
<organism evidence="2 3">
    <name type="scientific">Sphingobacterium corticibacterium</name>
    <dbReference type="NCBI Taxonomy" id="2484746"/>
    <lineage>
        <taxon>Bacteria</taxon>
        <taxon>Pseudomonadati</taxon>
        <taxon>Bacteroidota</taxon>
        <taxon>Sphingobacteriia</taxon>
        <taxon>Sphingobacteriales</taxon>
        <taxon>Sphingobacteriaceae</taxon>
        <taxon>Sphingobacterium</taxon>
    </lineage>
</organism>
<feature type="signal peptide" evidence="1">
    <location>
        <begin position="1"/>
        <end position="23"/>
    </location>
</feature>
<feature type="chain" id="PRO_5020701734" evidence="1">
    <location>
        <begin position="24"/>
        <end position="276"/>
    </location>
</feature>
<dbReference type="EMBL" id="SGIT01000002">
    <property type="protein sequence ID" value="RZF59962.1"/>
    <property type="molecule type" value="Genomic_DNA"/>
</dbReference>
<evidence type="ECO:0000313" key="2">
    <source>
        <dbReference type="EMBL" id="RZF59962.1"/>
    </source>
</evidence>
<reference evidence="2 3" key="1">
    <citation type="submission" date="2019-02" db="EMBL/GenBank/DDBJ databases">
        <authorList>
            <person name="Li Y."/>
        </authorList>
    </citation>
    <scope>NUCLEOTIDE SEQUENCE [LARGE SCALE GENOMIC DNA]</scope>
    <source>
        <strain evidence="2 3">30C10-4-7</strain>
    </source>
</reference>
<comment type="caution">
    <text evidence="2">The sequence shown here is derived from an EMBL/GenBank/DDBJ whole genome shotgun (WGS) entry which is preliminary data.</text>
</comment>
<dbReference type="AlphaFoldDB" id="A0A4Q6XR65"/>
<dbReference type="RefSeq" id="WP_130141880.1">
    <property type="nucleotide sequence ID" value="NZ_SGIT01000002.1"/>
</dbReference>
<evidence type="ECO:0000256" key="1">
    <source>
        <dbReference type="SAM" id="SignalP"/>
    </source>
</evidence>
<proteinExistence type="predicted"/>